<accession>A0A9W9K5J9</accession>
<dbReference type="EMBL" id="JAPQKH010000006">
    <property type="protein sequence ID" value="KAJ5093914.1"/>
    <property type="molecule type" value="Genomic_DNA"/>
</dbReference>
<reference evidence="1" key="2">
    <citation type="journal article" date="2023" name="IMA Fungus">
        <title>Comparative genomic study of the Penicillium genus elucidates a diverse pangenome and 15 lateral gene transfer events.</title>
        <authorList>
            <person name="Petersen C."/>
            <person name="Sorensen T."/>
            <person name="Nielsen M.R."/>
            <person name="Sondergaard T.E."/>
            <person name="Sorensen J.L."/>
            <person name="Fitzpatrick D.A."/>
            <person name="Frisvad J.C."/>
            <person name="Nielsen K.L."/>
        </authorList>
    </citation>
    <scope>NUCLEOTIDE SEQUENCE</scope>
    <source>
        <strain evidence="1">IBT 30069</strain>
    </source>
</reference>
<evidence type="ECO:0000313" key="2">
    <source>
        <dbReference type="Proteomes" id="UP001149165"/>
    </source>
</evidence>
<proteinExistence type="predicted"/>
<organism evidence="1 2">
    <name type="scientific">Penicillium angulare</name>
    <dbReference type="NCBI Taxonomy" id="116970"/>
    <lineage>
        <taxon>Eukaryota</taxon>
        <taxon>Fungi</taxon>
        <taxon>Dikarya</taxon>
        <taxon>Ascomycota</taxon>
        <taxon>Pezizomycotina</taxon>
        <taxon>Eurotiomycetes</taxon>
        <taxon>Eurotiomycetidae</taxon>
        <taxon>Eurotiales</taxon>
        <taxon>Aspergillaceae</taxon>
        <taxon>Penicillium</taxon>
    </lineage>
</organism>
<gene>
    <name evidence="1" type="ORF">N7456_009775</name>
</gene>
<reference evidence="1" key="1">
    <citation type="submission" date="2022-11" db="EMBL/GenBank/DDBJ databases">
        <authorList>
            <person name="Petersen C."/>
        </authorList>
    </citation>
    <scope>NUCLEOTIDE SEQUENCE</scope>
    <source>
        <strain evidence="1">IBT 30069</strain>
    </source>
</reference>
<dbReference type="AlphaFoldDB" id="A0A9W9K5J9"/>
<dbReference type="Proteomes" id="UP001149165">
    <property type="component" value="Unassembled WGS sequence"/>
</dbReference>
<evidence type="ECO:0000313" key="1">
    <source>
        <dbReference type="EMBL" id="KAJ5093914.1"/>
    </source>
</evidence>
<keyword evidence="2" id="KW-1185">Reference proteome</keyword>
<comment type="caution">
    <text evidence="1">The sequence shown here is derived from an EMBL/GenBank/DDBJ whole genome shotgun (WGS) entry which is preliminary data.</text>
</comment>
<name>A0A9W9K5J9_9EURO</name>
<sequence length="83" mass="8948">MTSEQVRSLIILSQSQVSVSVSRPKFDISGGTNSGDLDIGVLIERSHQFVGSDGDSTNKRQATDNAPYAMFPGFDNLTNTARL</sequence>
<protein>
    <submittedName>
        <fullName evidence="1">Uncharacterized protein</fullName>
    </submittedName>
</protein>